<dbReference type="AlphaFoldDB" id="A0A218WNS5"/>
<evidence type="ECO:0000313" key="3">
    <source>
        <dbReference type="Proteomes" id="UP000197138"/>
    </source>
</evidence>
<proteinExistence type="predicted"/>
<dbReference type="Proteomes" id="UP000197138">
    <property type="component" value="Unassembled WGS sequence"/>
</dbReference>
<reference evidence="1" key="2">
    <citation type="submission" date="2017-06" db="EMBL/GenBank/DDBJ databases">
        <title>The pomegranate genome and the genomics of punicalagin biosynthesis.</title>
        <authorList>
            <person name="Xu C."/>
        </authorList>
    </citation>
    <scope>NUCLEOTIDE SEQUENCE [LARGE SCALE GENOMIC DNA]</scope>
    <source>
        <tissue evidence="1">Fresh leaf</tissue>
    </source>
</reference>
<reference evidence="3" key="1">
    <citation type="journal article" date="2017" name="Plant J.">
        <title>The pomegranate (Punica granatum L.) genome and the genomics of punicalagin biosynthesis.</title>
        <authorList>
            <person name="Qin G."/>
            <person name="Xu C."/>
            <person name="Ming R."/>
            <person name="Tang H."/>
            <person name="Guyot R."/>
            <person name="Kramer E.M."/>
            <person name="Hu Y."/>
            <person name="Yi X."/>
            <person name="Qi Y."/>
            <person name="Xu X."/>
            <person name="Gao Z."/>
            <person name="Pan H."/>
            <person name="Jian J."/>
            <person name="Tian Y."/>
            <person name="Yue Z."/>
            <person name="Xu Y."/>
        </authorList>
    </citation>
    <scope>NUCLEOTIDE SEQUENCE [LARGE SCALE GENOMIC DNA]</scope>
    <source>
        <strain evidence="3">cv. Dabenzi</strain>
    </source>
</reference>
<keyword evidence="4" id="KW-1185">Reference proteome</keyword>
<dbReference type="EMBL" id="MTKT01003794">
    <property type="protein sequence ID" value="OWM74139.1"/>
    <property type="molecule type" value="Genomic_DNA"/>
</dbReference>
<comment type="caution">
    <text evidence="1">The sequence shown here is derived from an EMBL/GenBank/DDBJ whole genome shotgun (WGS) entry which is preliminary data.</text>
</comment>
<evidence type="ECO:0000313" key="2">
    <source>
        <dbReference type="EMBL" id="PKI52190.1"/>
    </source>
</evidence>
<dbReference type="EMBL" id="PGOL01001964">
    <property type="protein sequence ID" value="PKI52190.1"/>
    <property type="molecule type" value="Genomic_DNA"/>
</dbReference>
<organism evidence="1 3">
    <name type="scientific">Punica granatum</name>
    <name type="common">Pomegranate</name>
    <dbReference type="NCBI Taxonomy" id="22663"/>
    <lineage>
        <taxon>Eukaryota</taxon>
        <taxon>Viridiplantae</taxon>
        <taxon>Streptophyta</taxon>
        <taxon>Embryophyta</taxon>
        <taxon>Tracheophyta</taxon>
        <taxon>Spermatophyta</taxon>
        <taxon>Magnoliopsida</taxon>
        <taxon>eudicotyledons</taxon>
        <taxon>Gunneridae</taxon>
        <taxon>Pentapetalae</taxon>
        <taxon>rosids</taxon>
        <taxon>malvids</taxon>
        <taxon>Myrtales</taxon>
        <taxon>Lythraceae</taxon>
        <taxon>Punica</taxon>
    </lineage>
</organism>
<protein>
    <submittedName>
        <fullName evidence="1">Uncharacterized protein</fullName>
    </submittedName>
</protein>
<reference evidence="2 4" key="3">
    <citation type="submission" date="2017-11" db="EMBL/GenBank/DDBJ databases">
        <title>De-novo sequencing of pomegranate (Punica granatum L.) genome.</title>
        <authorList>
            <person name="Akparov Z."/>
            <person name="Amiraslanov A."/>
            <person name="Hajiyeva S."/>
            <person name="Abbasov M."/>
            <person name="Kaur K."/>
            <person name="Hamwieh A."/>
            <person name="Solovyev V."/>
            <person name="Salamov A."/>
            <person name="Braich B."/>
            <person name="Kosarev P."/>
            <person name="Mahmoud A."/>
            <person name="Hajiyev E."/>
            <person name="Babayeva S."/>
            <person name="Izzatullayeva V."/>
            <person name="Mammadov A."/>
            <person name="Mammadov A."/>
            <person name="Sharifova S."/>
            <person name="Ojaghi J."/>
            <person name="Eynullazada K."/>
            <person name="Bayramov B."/>
            <person name="Abdulazimova A."/>
            <person name="Shahmuradov I."/>
        </authorList>
    </citation>
    <scope>NUCLEOTIDE SEQUENCE [LARGE SCALE GENOMIC DNA]</scope>
    <source>
        <strain evidence="2">AG2017</strain>
        <strain evidence="4">cv. AG2017</strain>
        <tissue evidence="2">Leaf</tissue>
    </source>
</reference>
<sequence length="103" mass="11361">MARGAEEGRLALGHGFVGMMQWWVWLAVCRVIGCVLDDLCRALGRNGLITVFTGDAVACECCPSEAGLWVELTFGTKTHLVSVESEDCTWHSRRDGHHFLLVV</sequence>
<gene>
    <name evidence="1" type="ORF">CDL15_Pgr008450</name>
    <name evidence="2" type="ORF">CRG98_027416</name>
</gene>
<name>A0A218WNS5_PUNGR</name>
<accession>A0A218WNS5</accession>
<evidence type="ECO:0000313" key="4">
    <source>
        <dbReference type="Proteomes" id="UP000233551"/>
    </source>
</evidence>
<evidence type="ECO:0000313" key="1">
    <source>
        <dbReference type="EMBL" id="OWM74139.1"/>
    </source>
</evidence>
<dbReference type="Proteomes" id="UP000233551">
    <property type="component" value="Unassembled WGS sequence"/>
</dbReference>